<dbReference type="AlphaFoldDB" id="A0AAV7R8R7"/>
<keyword evidence="3" id="KW-1185">Reference proteome</keyword>
<evidence type="ECO:0000313" key="3">
    <source>
        <dbReference type="Proteomes" id="UP001066276"/>
    </source>
</evidence>
<proteinExistence type="predicted"/>
<dbReference type="EMBL" id="JANPWB010000009">
    <property type="protein sequence ID" value="KAJ1147806.1"/>
    <property type="molecule type" value="Genomic_DNA"/>
</dbReference>
<accession>A0AAV7R8R7</accession>
<feature type="region of interest" description="Disordered" evidence="1">
    <location>
        <begin position="83"/>
        <end position="108"/>
    </location>
</feature>
<organism evidence="2 3">
    <name type="scientific">Pleurodeles waltl</name>
    <name type="common">Iberian ribbed newt</name>
    <dbReference type="NCBI Taxonomy" id="8319"/>
    <lineage>
        <taxon>Eukaryota</taxon>
        <taxon>Metazoa</taxon>
        <taxon>Chordata</taxon>
        <taxon>Craniata</taxon>
        <taxon>Vertebrata</taxon>
        <taxon>Euteleostomi</taxon>
        <taxon>Amphibia</taxon>
        <taxon>Batrachia</taxon>
        <taxon>Caudata</taxon>
        <taxon>Salamandroidea</taxon>
        <taxon>Salamandridae</taxon>
        <taxon>Pleurodelinae</taxon>
        <taxon>Pleurodeles</taxon>
    </lineage>
</organism>
<feature type="region of interest" description="Disordered" evidence="1">
    <location>
        <begin position="1"/>
        <end position="32"/>
    </location>
</feature>
<evidence type="ECO:0000313" key="2">
    <source>
        <dbReference type="EMBL" id="KAJ1147806.1"/>
    </source>
</evidence>
<sequence>MGSVPLALKTHAVGPIRPSQGTKNPKGPPELFKIRGRSVVTNPIPNANNTVEFSEFFTNFPNRSAERKGTRPNPMVEKKKQFKIESTPMRNGAERVGVPRSRDSKRLL</sequence>
<comment type="caution">
    <text evidence="2">The sequence shown here is derived from an EMBL/GenBank/DDBJ whole genome shotgun (WGS) entry which is preliminary data.</text>
</comment>
<evidence type="ECO:0000256" key="1">
    <source>
        <dbReference type="SAM" id="MobiDB-lite"/>
    </source>
</evidence>
<gene>
    <name evidence="2" type="ORF">NDU88_000661</name>
</gene>
<protein>
    <submittedName>
        <fullName evidence="2">Uncharacterized protein</fullName>
    </submittedName>
</protein>
<dbReference type="Proteomes" id="UP001066276">
    <property type="component" value="Chromosome 5"/>
</dbReference>
<name>A0AAV7R8R7_PLEWA</name>
<reference evidence="2" key="1">
    <citation type="journal article" date="2022" name="bioRxiv">
        <title>Sequencing and chromosome-scale assembly of the giantPleurodeles waltlgenome.</title>
        <authorList>
            <person name="Brown T."/>
            <person name="Elewa A."/>
            <person name="Iarovenko S."/>
            <person name="Subramanian E."/>
            <person name="Araus A.J."/>
            <person name="Petzold A."/>
            <person name="Susuki M."/>
            <person name="Suzuki K.-i.T."/>
            <person name="Hayashi T."/>
            <person name="Toyoda A."/>
            <person name="Oliveira C."/>
            <person name="Osipova E."/>
            <person name="Leigh N.D."/>
            <person name="Simon A."/>
            <person name="Yun M.H."/>
        </authorList>
    </citation>
    <scope>NUCLEOTIDE SEQUENCE</scope>
    <source>
        <strain evidence="2">20211129_DDA</strain>
        <tissue evidence="2">Liver</tissue>
    </source>
</reference>